<organism evidence="1 2">
    <name type="scientific">Hypoxylon rubiginosum</name>
    <dbReference type="NCBI Taxonomy" id="110542"/>
    <lineage>
        <taxon>Eukaryota</taxon>
        <taxon>Fungi</taxon>
        <taxon>Dikarya</taxon>
        <taxon>Ascomycota</taxon>
        <taxon>Pezizomycotina</taxon>
        <taxon>Sordariomycetes</taxon>
        <taxon>Xylariomycetidae</taxon>
        <taxon>Xylariales</taxon>
        <taxon>Hypoxylaceae</taxon>
        <taxon>Hypoxylon</taxon>
    </lineage>
</organism>
<gene>
    <name evidence="1" type="ORF">F4821DRAFT_114250</name>
</gene>
<keyword evidence="2" id="KW-1185">Reference proteome</keyword>
<comment type="caution">
    <text evidence="1">The sequence shown here is derived from an EMBL/GenBank/DDBJ whole genome shotgun (WGS) entry which is preliminary data.</text>
</comment>
<sequence length="241" mass="26391">MLFPASFPQLSLAVAILASTAGTYVALSPPNPNTKSKPSTGDLMHRLHLTNKHITNLVSIPLGFLALHTSTLAYLYPNIPPLIIRHGAANGLNSDLVTWSGATTIPLALILCAGIPLRLVSYASLGKNFTFALAEPDSLNTTEVYRYVQHPSYTGIAVLIACHAALLGRADGALACWIPPRWYGALRALETTLLVHVVGVSLLAFAVWTRVRQEERMLRARFGIEWESWHAKTARFIPWIF</sequence>
<proteinExistence type="predicted"/>
<evidence type="ECO:0000313" key="1">
    <source>
        <dbReference type="EMBL" id="KAI6092995.1"/>
    </source>
</evidence>
<evidence type="ECO:0000313" key="2">
    <source>
        <dbReference type="Proteomes" id="UP001497680"/>
    </source>
</evidence>
<dbReference type="EMBL" id="MU394282">
    <property type="protein sequence ID" value="KAI6092995.1"/>
    <property type="molecule type" value="Genomic_DNA"/>
</dbReference>
<protein>
    <submittedName>
        <fullName evidence="1">Uncharacterized protein</fullName>
    </submittedName>
</protein>
<reference evidence="1 2" key="1">
    <citation type="journal article" date="2022" name="New Phytol.">
        <title>Ecological generalism drives hyperdiversity of secondary metabolite gene clusters in xylarialean endophytes.</title>
        <authorList>
            <person name="Franco M.E.E."/>
            <person name="Wisecaver J.H."/>
            <person name="Arnold A.E."/>
            <person name="Ju Y.M."/>
            <person name="Slot J.C."/>
            <person name="Ahrendt S."/>
            <person name="Moore L.P."/>
            <person name="Eastman K.E."/>
            <person name="Scott K."/>
            <person name="Konkel Z."/>
            <person name="Mondo S.J."/>
            <person name="Kuo A."/>
            <person name="Hayes R.D."/>
            <person name="Haridas S."/>
            <person name="Andreopoulos B."/>
            <person name="Riley R."/>
            <person name="LaButti K."/>
            <person name="Pangilinan J."/>
            <person name="Lipzen A."/>
            <person name="Amirebrahimi M."/>
            <person name="Yan J."/>
            <person name="Adam C."/>
            <person name="Keymanesh K."/>
            <person name="Ng V."/>
            <person name="Louie K."/>
            <person name="Northen T."/>
            <person name="Drula E."/>
            <person name="Henrissat B."/>
            <person name="Hsieh H.M."/>
            <person name="Youens-Clark K."/>
            <person name="Lutzoni F."/>
            <person name="Miadlikowska J."/>
            <person name="Eastwood D.C."/>
            <person name="Hamelin R.C."/>
            <person name="Grigoriev I.V."/>
            <person name="U'Ren J.M."/>
        </authorList>
    </citation>
    <scope>NUCLEOTIDE SEQUENCE [LARGE SCALE GENOMIC DNA]</scope>
    <source>
        <strain evidence="1 2">ER1909</strain>
    </source>
</reference>
<accession>A0ACC0DLA9</accession>
<name>A0ACC0DLA9_9PEZI</name>
<dbReference type="Proteomes" id="UP001497680">
    <property type="component" value="Unassembled WGS sequence"/>
</dbReference>